<reference evidence="14 15" key="2">
    <citation type="submission" date="2015-12" db="EMBL/GenBank/DDBJ databases">
        <title>Draft Genome Sequence of Desulfitobacterium hafniense Strain DH, a Sulfate-reducing Bacterium Isolated from Paddy Soils.</title>
        <authorList>
            <person name="Bao P."/>
            <person name="Zhang X."/>
            <person name="Li G."/>
        </authorList>
    </citation>
    <scope>NUCLEOTIDE SEQUENCE [LARGE SCALE GENOMIC DNA]</scope>
    <source>
        <strain evidence="14 15">DH</strain>
    </source>
</reference>
<evidence type="ECO:0000313" key="15">
    <source>
        <dbReference type="Proteomes" id="UP000054623"/>
    </source>
</evidence>
<dbReference type="GO" id="GO:0030288">
    <property type="term" value="C:outer membrane-bounded periplasmic space"/>
    <property type="evidence" value="ECO:0007669"/>
    <property type="project" value="TreeGrafter"/>
</dbReference>
<dbReference type="AlphaFoldDB" id="A0A098B2H5"/>
<keyword evidence="5" id="KW-0479">Metal-binding</keyword>
<dbReference type="EMBL" id="LOCK01000061">
    <property type="protein sequence ID" value="KTE89699.1"/>
    <property type="molecule type" value="Genomic_DNA"/>
</dbReference>
<dbReference type="InterPro" id="IPR036280">
    <property type="entry name" value="Multihaem_cyt_sf"/>
</dbReference>
<dbReference type="CDD" id="cd00548">
    <property type="entry name" value="NrfA-like"/>
    <property type="match status" value="1"/>
</dbReference>
<comment type="catalytic activity">
    <reaction evidence="10">
        <text>6 Fe(III)-[cytochrome c] + NH4(+) + 2 H2O = 6 Fe(II)-[cytochrome c] + nitrite + 8 H(+)</text>
        <dbReference type="Rhea" id="RHEA:13089"/>
        <dbReference type="Rhea" id="RHEA-COMP:10350"/>
        <dbReference type="Rhea" id="RHEA-COMP:14399"/>
        <dbReference type="ChEBI" id="CHEBI:15377"/>
        <dbReference type="ChEBI" id="CHEBI:15378"/>
        <dbReference type="ChEBI" id="CHEBI:16301"/>
        <dbReference type="ChEBI" id="CHEBI:28938"/>
        <dbReference type="ChEBI" id="CHEBI:29033"/>
        <dbReference type="ChEBI" id="CHEBI:29034"/>
        <dbReference type="EC" id="1.7.2.2"/>
    </reaction>
</comment>
<keyword evidence="7" id="KW-0106">Calcium</keyword>
<evidence type="ECO:0000256" key="5">
    <source>
        <dbReference type="ARBA" id="ARBA00022723"/>
    </source>
</evidence>
<name>A0A098B2H5_DESHA</name>
<dbReference type="PROSITE" id="PS51257">
    <property type="entry name" value="PROKAR_LIPOPROTEIN"/>
    <property type="match status" value="1"/>
</dbReference>
<dbReference type="RefSeq" id="WP_005810724.1">
    <property type="nucleotide sequence ID" value="NZ_CABKQQ010000029.1"/>
</dbReference>
<dbReference type="PANTHER" id="PTHR30633">
    <property type="entry name" value="CYTOCHROME C-552 RESPIRATORY NITRITE REDUCTASE"/>
    <property type="match status" value="1"/>
</dbReference>
<dbReference type="Gene3D" id="1.20.140.10">
    <property type="entry name" value="Butyryl-CoA Dehydrogenase, subunit A, domain 3"/>
    <property type="match status" value="1"/>
</dbReference>
<dbReference type="GO" id="GO:0020037">
    <property type="term" value="F:heme binding"/>
    <property type="evidence" value="ECO:0007669"/>
    <property type="project" value="TreeGrafter"/>
</dbReference>
<dbReference type="Proteomes" id="UP000054623">
    <property type="component" value="Unassembled WGS sequence"/>
</dbReference>
<feature type="signal peptide" evidence="12">
    <location>
        <begin position="1"/>
        <end position="22"/>
    </location>
</feature>
<evidence type="ECO:0000256" key="4">
    <source>
        <dbReference type="ARBA" id="ARBA00022617"/>
    </source>
</evidence>
<comment type="similarity">
    <text evidence="2">Belongs to the cytochrome c-552 family.</text>
</comment>
<dbReference type="PANTHER" id="PTHR30633:SF0">
    <property type="entry name" value="CYTOCHROME C-552"/>
    <property type="match status" value="1"/>
</dbReference>
<protein>
    <recommendedName>
        <fullName evidence="3">nitrite reductase (cytochrome; ammonia-forming)</fullName>
        <ecNumber evidence="3">1.7.2.2</ecNumber>
    </recommendedName>
</protein>
<evidence type="ECO:0000256" key="7">
    <source>
        <dbReference type="ARBA" id="ARBA00022837"/>
    </source>
</evidence>
<dbReference type="OMA" id="KVNIPWI"/>
<organism evidence="13">
    <name type="scientific">Desulfitobacterium hafniense</name>
    <name type="common">Desulfitobacterium frappieri</name>
    <dbReference type="NCBI Taxonomy" id="49338"/>
    <lineage>
        <taxon>Bacteria</taxon>
        <taxon>Bacillati</taxon>
        <taxon>Bacillota</taxon>
        <taxon>Clostridia</taxon>
        <taxon>Eubacteriales</taxon>
        <taxon>Desulfitobacteriaceae</taxon>
        <taxon>Desulfitobacterium</taxon>
    </lineage>
</organism>
<proteinExistence type="inferred from homology"/>
<dbReference type="GO" id="GO:0019645">
    <property type="term" value="P:anaerobic electron transport chain"/>
    <property type="evidence" value="ECO:0007669"/>
    <property type="project" value="TreeGrafter"/>
</dbReference>
<dbReference type="InterPro" id="IPR003321">
    <property type="entry name" value="Cyt_c552"/>
</dbReference>
<feature type="compositionally biased region" description="Basic and acidic residues" evidence="11">
    <location>
        <begin position="469"/>
        <end position="480"/>
    </location>
</feature>
<dbReference type="Gene3D" id="1.10.1130.10">
    <property type="entry name" value="Flavocytochrome C3, Chain A"/>
    <property type="match status" value="1"/>
</dbReference>
<evidence type="ECO:0000313" key="14">
    <source>
        <dbReference type="EMBL" id="KTE89699.1"/>
    </source>
</evidence>
<keyword evidence="6 12" id="KW-0732">Signal</keyword>
<sequence>MRKSWKSFLLISLFLAVSSVLAFGCASQITPSPRTAATIPEGALDSETWGKVYPDQYASQNKQKEMTKGNSKYGGSLPESHLEKYPIEKRLFAGYGFSEDYNDERGHVYALEDVTTTLRVNEKTISSCWNCKSPQVPGLIEQMGDDFWSTPFLQLKDQITMPIACADCHDPETMNLRITRVTLLNALKERGIDPNQLSRQEMRTMVCAQCHVEYYFEPETKRVTYPWKYGLTANDAEKYYEEINFKDWNHAETGAPMLKAQHPDYELFSTGVHAANGVACADCHMPYVKEGTSKISSHHLQSPLNSISESCQTCHRQSEEYLKNQVIATQDKVFATRTVLENALADAMDAIKTADKNANAKADAMSKARDLHRKAQWRWDYIAAENSMGFHSPNEALRVLGEGIDFARQAQLQANLAVGTAAGGAANPDAGQTPGAGTANEAAGGATPLPDNKNNDKKPTDGDGSAPNDETKQTEEKKQS</sequence>
<keyword evidence="4" id="KW-0349">Heme</keyword>
<dbReference type="GO" id="GO:0042279">
    <property type="term" value="F:nitrite reductase (cytochrome, ammonia-forming) activity"/>
    <property type="evidence" value="ECO:0007669"/>
    <property type="project" value="UniProtKB-EC"/>
</dbReference>
<accession>A0A098B2H5</accession>
<dbReference type="OrthoDB" id="9780421at2"/>
<dbReference type="Pfam" id="PF02335">
    <property type="entry name" value="Cytochrom_C552"/>
    <property type="match status" value="1"/>
</dbReference>
<gene>
    <name evidence="14" type="ORF">AT727_10120</name>
    <name evidence="13" type="ORF">DPCES_2678</name>
</gene>
<evidence type="ECO:0000256" key="2">
    <source>
        <dbReference type="ARBA" id="ARBA00009288"/>
    </source>
</evidence>
<feature type="chain" id="PRO_5038207445" description="nitrite reductase (cytochrome; ammonia-forming)" evidence="12">
    <location>
        <begin position="23"/>
        <end position="480"/>
    </location>
</feature>
<evidence type="ECO:0000313" key="13">
    <source>
        <dbReference type="EMBL" id="CDX02565.1"/>
    </source>
</evidence>
<keyword evidence="8 13" id="KW-0560">Oxidoreductase</keyword>
<evidence type="ECO:0000256" key="1">
    <source>
        <dbReference type="ARBA" id="ARBA00004196"/>
    </source>
</evidence>
<dbReference type="PATRIC" id="fig|49338.4.peg.2876"/>
<evidence type="ECO:0000256" key="8">
    <source>
        <dbReference type="ARBA" id="ARBA00023002"/>
    </source>
</evidence>
<evidence type="ECO:0000256" key="9">
    <source>
        <dbReference type="ARBA" id="ARBA00023004"/>
    </source>
</evidence>
<dbReference type="PIRSF" id="PIRSF000243">
    <property type="entry name" value="Cyt_c552"/>
    <property type="match status" value="1"/>
</dbReference>
<dbReference type="SUPFAM" id="SSF48695">
    <property type="entry name" value="Multiheme cytochromes"/>
    <property type="match status" value="1"/>
</dbReference>
<evidence type="ECO:0000256" key="11">
    <source>
        <dbReference type="SAM" id="MobiDB-lite"/>
    </source>
</evidence>
<evidence type="ECO:0000256" key="12">
    <source>
        <dbReference type="SAM" id="SignalP"/>
    </source>
</evidence>
<dbReference type="GO" id="GO:0046872">
    <property type="term" value="F:metal ion binding"/>
    <property type="evidence" value="ECO:0007669"/>
    <property type="project" value="UniProtKB-KW"/>
</dbReference>
<feature type="compositionally biased region" description="Low complexity" evidence="11">
    <location>
        <begin position="433"/>
        <end position="447"/>
    </location>
</feature>
<reference evidence="13" key="1">
    <citation type="submission" date="2014-07" db="EMBL/GenBank/DDBJ databases">
        <authorList>
            <person name="Hornung V.Bastian."/>
        </authorList>
    </citation>
    <scope>NUCLEOTIDE SEQUENCE</scope>
    <source>
        <strain evidence="13">PCE-S</strain>
    </source>
</reference>
<dbReference type="EMBL" id="LK996017">
    <property type="protein sequence ID" value="CDX02565.1"/>
    <property type="molecule type" value="Genomic_DNA"/>
</dbReference>
<evidence type="ECO:0000256" key="6">
    <source>
        <dbReference type="ARBA" id="ARBA00022729"/>
    </source>
</evidence>
<comment type="subcellular location">
    <subcellularLocation>
        <location evidence="1">Cell envelope</location>
    </subcellularLocation>
</comment>
<evidence type="ECO:0000256" key="3">
    <source>
        <dbReference type="ARBA" id="ARBA00011887"/>
    </source>
</evidence>
<keyword evidence="9" id="KW-0408">Iron</keyword>
<dbReference type="EC" id="1.7.2.2" evidence="3"/>
<evidence type="ECO:0000256" key="10">
    <source>
        <dbReference type="ARBA" id="ARBA00049131"/>
    </source>
</evidence>
<feature type="region of interest" description="Disordered" evidence="11">
    <location>
        <begin position="425"/>
        <end position="480"/>
    </location>
</feature>